<protein>
    <submittedName>
        <fullName evidence="2">Uncharacterized protein</fullName>
    </submittedName>
</protein>
<proteinExistence type="predicted"/>
<dbReference type="Proteomes" id="UP000265520">
    <property type="component" value="Unassembled WGS sequence"/>
</dbReference>
<dbReference type="AlphaFoldDB" id="A0A392SZH9"/>
<name>A0A392SZH9_9FABA</name>
<evidence type="ECO:0000313" key="2">
    <source>
        <dbReference type="EMBL" id="MCI54268.1"/>
    </source>
</evidence>
<feature type="non-terminal residue" evidence="2">
    <location>
        <position position="72"/>
    </location>
</feature>
<reference evidence="2 3" key="1">
    <citation type="journal article" date="2018" name="Front. Plant Sci.">
        <title>Red Clover (Trifolium pratense) and Zigzag Clover (T. medium) - A Picture of Genomic Similarities and Differences.</title>
        <authorList>
            <person name="Dluhosova J."/>
            <person name="Istvanek J."/>
            <person name="Nedelnik J."/>
            <person name="Repkova J."/>
        </authorList>
    </citation>
    <scope>NUCLEOTIDE SEQUENCE [LARGE SCALE GENOMIC DNA]</scope>
    <source>
        <strain evidence="3">cv. 10/8</strain>
        <tissue evidence="2">Leaf</tissue>
    </source>
</reference>
<comment type="caution">
    <text evidence="2">The sequence shown here is derived from an EMBL/GenBank/DDBJ whole genome shotgun (WGS) entry which is preliminary data.</text>
</comment>
<evidence type="ECO:0000313" key="3">
    <source>
        <dbReference type="Proteomes" id="UP000265520"/>
    </source>
</evidence>
<keyword evidence="3" id="KW-1185">Reference proteome</keyword>
<feature type="region of interest" description="Disordered" evidence="1">
    <location>
        <begin position="1"/>
        <end position="46"/>
    </location>
</feature>
<accession>A0A392SZH9</accession>
<feature type="non-terminal residue" evidence="2">
    <location>
        <position position="1"/>
    </location>
</feature>
<dbReference type="EMBL" id="LXQA010476666">
    <property type="protein sequence ID" value="MCI54268.1"/>
    <property type="molecule type" value="Genomic_DNA"/>
</dbReference>
<evidence type="ECO:0000256" key="1">
    <source>
        <dbReference type="SAM" id="MobiDB-lite"/>
    </source>
</evidence>
<organism evidence="2 3">
    <name type="scientific">Trifolium medium</name>
    <dbReference type="NCBI Taxonomy" id="97028"/>
    <lineage>
        <taxon>Eukaryota</taxon>
        <taxon>Viridiplantae</taxon>
        <taxon>Streptophyta</taxon>
        <taxon>Embryophyta</taxon>
        <taxon>Tracheophyta</taxon>
        <taxon>Spermatophyta</taxon>
        <taxon>Magnoliopsida</taxon>
        <taxon>eudicotyledons</taxon>
        <taxon>Gunneridae</taxon>
        <taxon>Pentapetalae</taxon>
        <taxon>rosids</taxon>
        <taxon>fabids</taxon>
        <taxon>Fabales</taxon>
        <taxon>Fabaceae</taxon>
        <taxon>Papilionoideae</taxon>
        <taxon>50 kb inversion clade</taxon>
        <taxon>NPAAA clade</taxon>
        <taxon>Hologalegina</taxon>
        <taxon>IRL clade</taxon>
        <taxon>Trifolieae</taxon>
        <taxon>Trifolium</taxon>
    </lineage>
</organism>
<sequence length="72" mass="8333">KGKKHATPQDEEPLKKKRSTRSTRSGEGGSGQQQQQPPQQEHQREAFVARYPYLAVYEHSCSDKFYLEVNKK</sequence>